<dbReference type="STRING" id="1192759.GCA_000277525_01100"/>
<feature type="transmembrane region" description="Helical" evidence="5">
    <location>
        <begin position="30"/>
        <end position="51"/>
    </location>
</feature>
<evidence type="ECO:0000256" key="1">
    <source>
        <dbReference type="ARBA" id="ARBA00023224"/>
    </source>
</evidence>
<evidence type="ECO:0000313" key="7">
    <source>
        <dbReference type="EMBL" id="GBH31884.1"/>
    </source>
</evidence>
<dbReference type="Gene3D" id="1.10.287.950">
    <property type="entry name" value="Methyl-accepting chemotaxis protein"/>
    <property type="match status" value="1"/>
</dbReference>
<keyword evidence="4" id="KW-0175">Coiled coil</keyword>
<dbReference type="GO" id="GO:0016020">
    <property type="term" value="C:membrane"/>
    <property type="evidence" value="ECO:0007669"/>
    <property type="project" value="InterPro"/>
</dbReference>
<reference evidence="7 8" key="1">
    <citation type="submission" date="2014-12" db="EMBL/GenBank/DDBJ databases">
        <title>Whole genome sequencing of Sphingobium xenophagum OW59.</title>
        <authorList>
            <person name="Ohta Y."/>
            <person name="Nishi S."/>
            <person name="Hatada Y."/>
        </authorList>
    </citation>
    <scope>NUCLEOTIDE SEQUENCE [LARGE SCALE GENOMIC DNA]</scope>
    <source>
        <strain evidence="7 8">OW59</strain>
    </source>
</reference>
<dbReference type="PRINTS" id="PR00260">
    <property type="entry name" value="CHEMTRNSDUCR"/>
</dbReference>
<organism evidence="7 8">
    <name type="scientific">Sphingobium xenophagum</name>
    <dbReference type="NCBI Taxonomy" id="121428"/>
    <lineage>
        <taxon>Bacteria</taxon>
        <taxon>Pseudomonadati</taxon>
        <taxon>Pseudomonadota</taxon>
        <taxon>Alphaproteobacteria</taxon>
        <taxon>Sphingomonadales</taxon>
        <taxon>Sphingomonadaceae</taxon>
        <taxon>Sphingobium</taxon>
    </lineage>
</organism>
<proteinExistence type="inferred from homology"/>
<keyword evidence="5" id="KW-0472">Membrane</keyword>
<evidence type="ECO:0000313" key="8">
    <source>
        <dbReference type="Proteomes" id="UP000290975"/>
    </source>
</evidence>
<feature type="coiled-coil region" evidence="4">
    <location>
        <begin position="318"/>
        <end position="348"/>
    </location>
</feature>
<dbReference type="EMBL" id="BBQY01000022">
    <property type="protein sequence ID" value="GBH31884.1"/>
    <property type="molecule type" value="Genomic_DNA"/>
</dbReference>
<protein>
    <submittedName>
        <fullName evidence="7">Methyl-accepting chemotaxis protein</fullName>
    </submittedName>
</protein>
<dbReference type="InterPro" id="IPR004090">
    <property type="entry name" value="Chemotax_Me-accpt_rcpt"/>
</dbReference>
<dbReference type="InterPro" id="IPR007892">
    <property type="entry name" value="CHASE4"/>
</dbReference>
<evidence type="ECO:0000256" key="3">
    <source>
        <dbReference type="PROSITE-ProRule" id="PRU00284"/>
    </source>
</evidence>
<dbReference type="Pfam" id="PF00015">
    <property type="entry name" value="MCPsignal"/>
    <property type="match status" value="1"/>
</dbReference>
<keyword evidence="5" id="KW-1133">Transmembrane helix</keyword>
<comment type="similarity">
    <text evidence="2">Belongs to the methyl-accepting chemotaxis (MCP) protein family.</text>
</comment>
<dbReference type="PROSITE" id="PS50111">
    <property type="entry name" value="CHEMOTAXIS_TRANSDUC_2"/>
    <property type="match status" value="1"/>
</dbReference>
<dbReference type="Proteomes" id="UP000290975">
    <property type="component" value="Unassembled WGS sequence"/>
</dbReference>
<dbReference type="PANTHER" id="PTHR32089">
    <property type="entry name" value="METHYL-ACCEPTING CHEMOTAXIS PROTEIN MCPB"/>
    <property type="match status" value="1"/>
</dbReference>
<keyword evidence="1 3" id="KW-0807">Transducer</keyword>
<evidence type="ECO:0000256" key="5">
    <source>
        <dbReference type="SAM" id="Phobius"/>
    </source>
</evidence>
<dbReference type="GO" id="GO:0004888">
    <property type="term" value="F:transmembrane signaling receptor activity"/>
    <property type="evidence" value="ECO:0007669"/>
    <property type="project" value="InterPro"/>
</dbReference>
<dbReference type="SMART" id="SM00283">
    <property type="entry name" value="MA"/>
    <property type="match status" value="1"/>
</dbReference>
<dbReference type="InterPro" id="IPR004089">
    <property type="entry name" value="MCPsignal_dom"/>
</dbReference>
<dbReference type="GO" id="GO:0007165">
    <property type="term" value="P:signal transduction"/>
    <property type="evidence" value="ECO:0007669"/>
    <property type="project" value="UniProtKB-KW"/>
</dbReference>
<dbReference type="AlphaFoldDB" id="A0A401J5L6"/>
<evidence type="ECO:0000256" key="4">
    <source>
        <dbReference type="SAM" id="Coils"/>
    </source>
</evidence>
<sequence length="634" mass="67770">MVKNPLLVRVRDMMRKRALLAGSNNLGDTMVPLGGVIMLALIGTAILLGLLSAQIERNADAYLHRVVNGALLRERAVVGDAVMASARWDDAVGHVYGDFDRQWAESNLATEVADSYVLDVRGRTIWSAAGSELPRRARRLPLDQALDLPVLHELMTALPQSHRAALDERKAVVRFVRLQGQAAILGVRAITPWKDVAHLPSGDVRYLVLTKPIDAKLLADMSRTNQLPLRWNVGTTGDTENGIRVKDVTGRVLGQVEWRRSSSGAKALRQIMPAVAIIVLTFLAMSGWLAWRLMAAHRALRKQVQLSRDAESEARSAAEQASKALVQAEAARQALAASADQVAAEERRHQEELRRNGRVIAEALERSMALLVTQLFETAAALEHSADDTMRTIDEQQRHVDTVTARARDTAGSAQAIAATIDDLTASIGAFTGTAYDIRESAASASGQSAAAHHANDNLRRHVGSVNEATKLIAEITGQTNLLALNATIEAARAGEAGRGFVVVANEVKALAAQTAQTTREIQARADGIEQAAEQTFALVGSVDTVLASLVETIGAAASSAQQQLASVEDIQRVSRSVALDAGATNQAVDAISHALRHSAQAAAATRAQGAAVRQGVEQVQAEFGRLIEALKAA</sequence>
<dbReference type="Pfam" id="PF05228">
    <property type="entry name" value="CHASE4"/>
    <property type="match status" value="1"/>
</dbReference>
<dbReference type="PANTHER" id="PTHR32089:SF112">
    <property type="entry name" value="LYSOZYME-LIKE PROTEIN-RELATED"/>
    <property type="match status" value="1"/>
</dbReference>
<dbReference type="SUPFAM" id="SSF58104">
    <property type="entry name" value="Methyl-accepting chemotaxis protein (MCP) signaling domain"/>
    <property type="match status" value="1"/>
</dbReference>
<evidence type="ECO:0000259" key="6">
    <source>
        <dbReference type="PROSITE" id="PS50111"/>
    </source>
</evidence>
<evidence type="ECO:0000256" key="2">
    <source>
        <dbReference type="ARBA" id="ARBA00029447"/>
    </source>
</evidence>
<accession>A0A401J5L6</accession>
<keyword evidence="8" id="KW-1185">Reference proteome</keyword>
<keyword evidence="5" id="KW-0812">Transmembrane</keyword>
<feature type="transmembrane region" description="Helical" evidence="5">
    <location>
        <begin position="271"/>
        <end position="291"/>
    </location>
</feature>
<feature type="domain" description="Methyl-accepting transducer" evidence="6">
    <location>
        <begin position="378"/>
        <end position="607"/>
    </location>
</feature>
<dbReference type="GO" id="GO:0006935">
    <property type="term" value="P:chemotaxis"/>
    <property type="evidence" value="ECO:0007669"/>
    <property type="project" value="InterPro"/>
</dbReference>
<name>A0A401J5L6_SPHXE</name>
<comment type="caution">
    <text evidence="7">The sequence shown here is derived from an EMBL/GenBank/DDBJ whole genome shotgun (WGS) entry which is preliminary data.</text>
</comment>
<gene>
    <name evidence="7" type="ORF">MBESOW_P3145</name>
</gene>